<protein>
    <submittedName>
        <fullName evidence="3">Uncharacterized protein</fullName>
    </submittedName>
</protein>
<reference evidence="3 4" key="1">
    <citation type="submission" date="2023-05" db="EMBL/GenBank/DDBJ databases">
        <title>Draft genome sequence of Streptomyces sp. B-S-A12 isolated from a cave soil in Thailand.</title>
        <authorList>
            <person name="Chamroensaksri N."/>
            <person name="Muangham S."/>
        </authorList>
    </citation>
    <scope>NUCLEOTIDE SEQUENCE [LARGE SCALE GENOMIC DNA]</scope>
    <source>
        <strain evidence="3 4">B-S-A12</strain>
    </source>
</reference>
<feature type="region of interest" description="Disordered" evidence="1">
    <location>
        <begin position="38"/>
        <end position="67"/>
    </location>
</feature>
<comment type="caution">
    <text evidence="3">The sequence shown here is derived from an EMBL/GenBank/DDBJ whole genome shotgun (WGS) entry which is preliminary data.</text>
</comment>
<feature type="compositionally biased region" description="Low complexity" evidence="1">
    <location>
        <begin position="344"/>
        <end position="392"/>
    </location>
</feature>
<feature type="region of interest" description="Disordered" evidence="1">
    <location>
        <begin position="159"/>
        <end position="246"/>
    </location>
</feature>
<feature type="compositionally biased region" description="Basic and acidic residues" evidence="1">
    <location>
        <begin position="264"/>
        <end position="273"/>
    </location>
</feature>
<organism evidence="3 4">
    <name type="scientific">Streptomyces luteolus</name>
    <dbReference type="NCBI Taxonomy" id="3043615"/>
    <lineage>
        <taxon>Bacteria</taxon>
        <taxon>Bacillati</taxon>
        <taxon>Actinomycetota</taxon>
        <taxon>Actinomycetes</taxon>
        <taxon>Kitasatosporales</taxon>
        <taxon>Streptomycetaceae</taxon>
        <taxon>Streptomyces</taxon>
    </lineage>
</organism>
<name>A0ABT6T7Y1_9ACTN</name>
<keyword evidence="2" id="KW-1133">Transmembrane helix</keyword>
<evidence type="ECO:0000313" key="3">
    <source>
        <dbReference type="EMBL" id="MDI3423785.1"/>
    </source>
</evidence>
<sequence length="400" mass="39699">MADERDHWLDGDAAERLLRGEPLDAVDDHARVQAERLSAVLGDARRADPSQQPESARGPHPDGGELPGEAAALAAFRDARGAYATRVDDAPGTWVLGGRPGPGDTAGVLGDSGAVRIGTADGKPRTRWGRPVRYGLAAALAACTLGGVAMAGAGVIPTPFDRGPEPGPGASVSAAPSDPDPLLSPSPSTSASDPEGGHSGSATPDGATEGTPGSGHPSQGGGAPSDPGGTAPKPTDSALPKDDRARWYARVVTGCRDYLAGKPMDPEKKRRIEQSAGGPEGVRKFCRQALSGDGRNTDDRSGSGRDGDGGEDGDGGSGRGSEGGGDGSDGGNRHEGNGGAGAIVSPDSAVPASTAPSSATPTVSGTTRTATTRTATTRTATTRTAPSTVSTAGLDGTGNP</sequence>
<feature type="region of interest" description="Disordered" evidence="1">
    <location>
        <begin position="258"/>
        <end position="400"/>
    </location>
</feature>
<dbReference type="Proteomes" id="UP001237105">
    <property type="component" value="Unassembled WGS sequence"/>
</dbReference>
<keyword evidence="4" id="KW-1185">Reference proteome</keyword>
<proteinExistence type="predicted"/>
<dbReference type="RefSeq" id="WP_282539617.1">
    <property type="nucleotide sequence ID" value="NZ_JASCIS010000062.1"/>
</dbReference>
<feature type="compositionally biased region" description="Basic and acidic residues" evidence="1">
    <location>
        <begin position="295"/>
        <end position="308"/>
    </location>
</feature>
<feature type="transmembrane region" description="Helical" evidence="2">
    <location>
        <begin position="134"/>
        <end position="156"/>
    </location>
</feature>
<keyword evidence="2" id="KW-0472">Membrane</keyword>
<evidence type="ECO:0000256" key="1">
    <source>
        <dbReference type="SAM" id="MobiDB-lite"/>
    </source>
</evidence>
<evidence type="ECO:0000256" key="2">
    <source>
        <dbReference type="SAM" id="Phobius"/>
    </source>
</evidence>
<accession>A0ABT6T7Y1</accession>
<evidence type="ECO:0000313" key="4">
    <source>
        <dbReference type="Proteomes" id="UP001237105"/>
    </source>
</evidence>
<keyword evidence="2" id="KW-0812">Transmembrane</keyword>
<feature type="compositionally biased region" description="Low complexity" evidence="1">
    <location>
        <begin position="185"/>
        <end position="194"/>
    </location>
</feature>
<feature type="compositionally biased region" description="Gly residues" evidence="1">
    <location>
        <begin position="315"/>
        <end position="330"/>
    </location>
</feature>
<gene>
    <name evidence="3" type="ORF">QIT00_35465</name>
</gene>
<dbReference type="EMBL" id="JASCIS010000062">
    <property type="protein sequence ID" value="MDI3423785.1"/>
    <property type="molecule type" value="Genomic_DNA"/>
</dbReference>